<feature type="region of interest" description="Disordered" evidence="1">
    <location>
        <begin position="38"/>
        <end position="60"/>
    </location>
</feature>
<accession>A0ABN3JY37</accession>
<dbReference type="Proteomes" id="UP001500460">
    <property type="component" value="Unassembled WGS sequence"/>
</dbReference>
<name>A0ABN3JY37_9ACTN</name>
<proteinExistence type="predicted"/>
<keyword evidence="3" id="KW-1185">Reference proteome</keyword>
<dbReference type="EMBL" id="BAAATK010000024">
    <property type="protein sequence ID" value="GAA2443850.1"/>
    <property type="molecule type" value="Genomic_DNA"/>
</dbReference>
<organism evidence="2 3">
    <name type="scientific">Streptomyces glaucus</name>
    <dbReference type="NCBI Taxonomy" id="284029"/>
    <lineage>
        <taxon>Bacteria</taxon>
        <taxon>Bacillati</taxon>
        <taxon>Actinomycetota</taxon>
        <taxon>Actinomycetes</taxon>
        <taxon>Kitasatosporales</taxon>
        <taxon>Streptomycetaceae</taxon>
        <taxon>Streptomyces</taxon>
    </lineage>
</organism>
<feature type="compositionally biased region" description="Basic and acidic residues" evidence="1">
    <location>
        <begin position="39"/>
        <end position="48"/>
    </location>
</feature>
<evidence type="ECO:0000313" key="2">
    <source>
        <dbReference type="EMBL" id="GAA2443850.1"/>
    </source>
</evidence>
<sequence>MVKCGKCGHGGVRAVVVPTEGCPERCSACVRCTAEAQAEQEHEDKEPKTTGWATTGHRTGRPTLGLISAWAAAQRSPSRFSFPTVIDHPLASRTSPTFVRFTFECQCVGLDVRSTVPEIESGGSCDEPCGWV</sequence>
<protein>
    <submittedName>
        <fullName evidence="2">Uncharacterized protein</fullName>
    </submittedName>
</protein>
<reference evidence="2 3" key="1">
    <citation type="journal article" date="2019" name="Int. J. Syst. Evol. Microbiol.">
        <title>The Global Catalogue of Microorganisms (GCM) 10K type strain sequencing project: providing services to taxonomists for standard genome sequencing and annotation.</title>
        <authorList>
            <consortium name="The Broad Institute Genomics Platform"/>
            <consortium name="The Broad Institute Genome Sequencing Center for Infectious Disease"/>
            <person name="Wu L."/>
            <person name="Ma J."/>
        </authorList>
    </citation>
    <scope>NUCLEOTIDE SEQUENCE [LARGE SCALE GENOMIC DNA]</scope>
    <source>
        <strain evidence="2 3">JCM 6922</strain>
    </source>
</reference>
<gene>
    <name evidence="2" type="ORF">GCM10010421_38690</name>
</gene>
<evidence type="ECO:0000313" key="3">
    <source>
        <dbReference type="Proteomes" id="UP001500460"/>
    </source>
</evidence>
<evidence type="ECO:0000256" key="1">
    <source>
        <dbReference type="SAM" id="MobiDB-lite"/>
    </source>
</evidence>
<comment type="caution">
    <text evidence="2">The sequence shown here is derived from an EMBL/GenBank/DDBJ whole genome shotgun (WGS) entry which is preliminary data.</text>
</comment>